<dbReference type="PANTHER" id="PTHR10502:SF102">
    <property type="entry name" value="ANNEXIN B11"/>
    <property type="match status" value="1"/>
</dbReference>
<proteinExistence type="inferred from homology"/>
<dbReference type="FunFam" id="1.10.220.10:FF:000002">
    <property type="entry name" value="Annexin"/>
    <property type="match status" value="1"/>
</dbReference>
<dbReference type="PROSITE" id="PS00223">
    <property type="entry name" value="ANNEXIN_1"/>
    <property type="match status" value="1"/>
</dbReference>
<keyword evidence="2 6" id="KW-0677">Repeat</keyword>
<dbReference type="PANTHER" id="PTHR10502">
    <property type="entry name" value="ANNEXIN"/>
    <property type="match status" value="1"/>
</dbReference>
<dbReference type="GO" id="GO:0012506">
    <property type="term" value="C:vesicle membrane"/>
    <property type="evidence" value="ECO:0007669"/>
    <property type="project" value="TreeGrafter"/>
</dbReference>
<dbReference type="Pfam" id="PF00191">
    <property type="entry name" value="Annexin"/>
    <property type="match status" value="4"/>
</dbReference>
<evidence type="ECO:0000256" key="6">
    <source>
        <dbReference type="RuleBase" id="RU003540"/>
    </source>
</evidence>
<organism evidence="7 8">
    <name type="scientific">Neocallimastix californiae</name>
    <dbReference type="NCBI Taxonomy" id="1754190"/>
    <lineage>
        <taxon>Eukaryota</taxon>
        <taxon>Fungi</taxon>
        <taxon>Fungi incertae sedis</taxon>
        <taxon>Chytridiomycota</taxon>
        <taxon>Chytridiomycota incertae sedis</taxon>
        <taxon>Neocallimastigomycetes</taxon>
        <taxon>Neocallimastigales</taxon>
        <taxon>Neocallimastigaceae</taxon>
        <taxon>Neocallimastix</taxon>
    </lineage>
</organism>
<reference evidence="7 8" key="1">
    <citation type="submission" date="2016-08" db="EMBL/GenBank/DDBJ databases">
        <title>A Parts List for Fungal Cellulosomes Revealed by Comparative Genomics.</title>
        <authorList>
            <consortium name="DOE Joint Genome Institute"/>
            <person name="Haitjema C.H."/>
            <person name="Gilmore S.P."/>
            <person name="Henske J.K."/>
            <person name="Solomon K.V."/>
            <person name="De Groot R."/>
            <person name="Kuo A."/>
            <person name="Mondo S.J."/>
            <person name="Salamov A.A."/>
            <person name="Labutti K."/>
            <person name="Zhao Z."/>
            <person name="Chiniquy J."/>
            <person name="Barry K."/>
            <person name="Brewer H.M."/>
            <person name="Purvine S.O."/>
            <person name="Wright A.T."/>
            <person name="Boxma B."/>
            <person name="Van Alen T."/>
            <person name="Hackstein J.H."/>
            <person name="Baker S.E."/>
            <person name="Grigoriev I.V."/>
            <person name="O'Malley M.A."/>
        </authorList>
    </citation>
    <scope>NUCLEOTIDE SEQUENCE [LARGE SCALE GENOMIC DNA]</scope>
    <source>
        <strain evidence="7 8">G1</strain>
    </source>
</reference>
<evidence type="ECO:0000256" key="5">
    <source>
        <dbReference type="ARBA" id="ARBA00023302"/>
    </source>
</evidence>
<evidence type="ECO:0000256" key="2">
    <source>
        <dbReference type="ARBA" id="ARBA00022737"/>
    </source>
</evidence>
<evidence type="ECO:0000256" key="3">
    <source>
        <dbReference type="ARBA" id="ARBA00022837"/>
    </source>
</evidence>
<keyword evidence="4 6" id="KW-0041">Annexin</keyword>
<keyword evidence="3 6" id="KW-0106">Calcium</keyword>
<comment type="caution">
    <text evidence="7">The sequence shown here is derived from an EMBL/GenBank/DDBJ whole genome shotgun (WGS) entry which is preliminary data.</text>
</comment>
<dbReference type="FunFam" id="1.10.220.10:FF:000003">
    <property type="entry name" value="Annexin"/>
    <property type="match status" value="1"/>
</dbReference>
<keyword evidence="8" id="KW-1185">Reference proteome</keyword>
<dbReference type="SUPFAM" id="SSF47874">
    <property type="entry name" value="Annexin"/>
    <property type="match status" value="1"/>
</dbReference>
<accession>A0A1Y2F9I9</accession>
<dbReference type="OrthoDB" id="37886at2759"/>
<dbReference type="AlphaFoldDB" id="A0A1Y2F9I9"/>
<dbReference type="GO" id="GO:0001786">
    <property type="term" value="F:phosphatidylserine binding"/>
    <property type="evidence" value="ECO:0007669"/>
    <property type="project" value="TreeGrafter"/>
</dbReference>
<dbReference type="EMBL" id="MCOG01000012">
    <property type="protein sequence ID" value="ORY80602.1"/>
    <property type="molecule type" value="Genomic_DNA"/>
</dbReference>
<dbReference type="PROSITE" id="PS51897">
    <property type="entry name" value="ANNEXIN_2"/>
    <property type="match status" value="4"/>
</dbReference>
<dbReference type="InterPro" id="IPR037104">
    <property type="entry name" value="Annexin_sf"/>
</dbReference>
<keyword evidence="5 6" id="KW-0111">Calcium/phospholipid-binding</keyword>
<dbReference type="InterPro" id="IPR001464">
    <property type="entry name" value="Annexin"/>
</dbReference>
<dbReference type="InterPro" id="IPR018252">
    <property type="entry name" value="Annexin_repeat_CS"/>
</dbReference>
<gene>
    <name evidence="7" type="ORF">LY90DRAFT_29297</name>
</gene>
<evidence type="ECO:0000256" key="4">
    <source>
        <dbReference type="ARBA" id="ARBA00023216"/>
    </source>
</evidence>
<dbReference type="STRING" id="1754190.A0A1Y2F9I9"/>
<evidence type="ECO:0000256" key="1">
    <source>
        <dbReference type="ARBA" id="ARBA00007831"/>
    </source>
</evidence>
<comment type="similarity">
    <text evidence="1 6">Belongs to the annexin family.</text>
</comment>
<dbReference type="Proteomes" id="UP000193920">
    <property type="component" value="Unassembled WGS sequence"/>
</dbReference>
<dbReference type="GO" id="GO:0005737">
    <property type="term" value="C:cytoplasm"/>
    <property type="evidence" value="ECO:0007669"/>
    <property type="project" value="TreeGrafter"/>
</dbReference>
<dbReference type="PRINTS" id="PR00196">
    <property type="entry name" value="ANNEXIN"/>
</dbReference>
<dbReference type="GO" id="GO:0005886">
    <property type="term" value="C:plasma membrane"/>
    <property type="evidence" value="ECO:0007669"/>
    <property type="project" value="TreeGrafter"/>
</dbReference>
<evidence type="ECO:0000313" key="7">
    <source>
        <dbReference type="EMBL" id="ORY80602.1"/>
    </source>
</evidence>
<evidence type="ECO:0000313" key="8">
    <source>
        <dbReference type="Proteomes" id="UP000193920"/>
    </source>
</evidence>
<sequence>MKGIGTNEKELINVLGKYPPLQMNQIINGYKSNYGKSLLDDVKSETSGNFGQLCCALSMTIAEYDVKCLHDALKGAGTDDDCLMEILVGRTNSDINALRVLYKKTYGTDIEDDVKSDTSGYVRRLYTVLLQGNRDESNGARDVAADVEALYRAGEGKIGTDEMAIISLLCNRPDAHLRQVFDLYQQKHGHTIEKAISKEFSGDIKKALTNLVASIRNKAEYIASLFEKSMKGLGTDDDKLIRLVVRHRAPYVIAPIKEAYKTKYGKSLGKRIKGDTSGDYCKLLLACIHDDK</sequence>
<dbReference type="GO" id="GO:0005634">
    <property type="term" value="C:nucleus"/>
    <property type="evidence" value="ECO:0007669"/>
    <property type="project" value="TreeGrafter"/>
</dbReference>
<protein>
    <recommendedName>
        <fullName evidence="6">Annexin</fullName>
    </recommendedName>
</protein>
<name>A0A1Y2F9I9_9FUNG</name>
<dbReference type="SMART" id="SM00335">
    <property type="entry name" value="ANX"/>
    <property type="match status" value="4"/>
</dbReference>
<comment type="domain">
    <text evidence="6">A pair of annexin repeats may form one binding site for calcium and phospholipid.</text>
</comment>
<dbReference type="InterPro" id="IPR018502">
    <property type="entry name" value="Annexin_repeat"/>
</dbReference>
<dbReference type="GO" id="GO:0005509">
    <property type="term" value="F:calcium ion binding"/>
    <property type="evidence" value="ECO:0007669"/>
    <property type="project" value="InterPro"/>
</dbReference>
<dbReference type="GO" id="GO:0005544">
    <property type="term" value="F:calcium-dependent phospholipid binding"/>
    <property type="evidence" value="ECO:0007669"/>
    <property type="project" value="UniProtKB-KW"/>
</dbReference>
<dbReference type="Gene3D" id="1.10.220.10">
    <property type="entry name" value="Annexin"/>
    <property type="match status" value="4"/>
</dbReference>